<dbReference type="NCBIfam" id="TIGR01087">
    <property type="entry name" value="murD"/>
    <property type="match status" value="1"/>
</dbReference>
<keyword evidence="7 8" id="KW-0131">Cell cycle</keyword>
<sequence length="460" mass="50110">MGVWIKIVVQKMQNLNPVETLREKYSGKNVLVLGIGVLGGGVGSARFFADIGAKVVATDLKSAEQLDPSLLRQLQDLGVELKLGGHSKEMIDAADLVIRNPAVPLDSEYVQYAKEQNIPVVMDAALFVTLSPAPIIGVTGTRGKTTTCNMIASILQAVGKHVLLGGNIHGTSTLDLLYEVNEKSIVVLELSSWALQGFCDFAVSPHIAVITNIYPDHLNRYTDMQSYVDDKQTIFAYQKPNDILFLNSEDGFTSKFSKKVVGKVGLFNKKDLLQKIELQLPGEHNMANAACAFGVARYLGVSEKDILSSLSQFSGVPYRLEIIAEINGVTYVNDTTSTTPTSVIAALNAFMNKSIVLIIGGADKNLPLDELVKLFQSEKQIKDVVFLKGGGTSKLLEALGRQDAVVYDNLEKAVFAASNKANKGDYVIFSPGFTSFEMFKNEFDRGDRFNQIVNSLNAKN</sequence>
<dbReference type="Pfam" id="PF02875">
    <property type="entry name" value="Mur_ligase_C"/>
    <property type="match status" value="1"/>
</dbReference>
<dbReference type="GO" id="GO:0008360">
    <property type="term" value="P:regulation of cell shape"/>
    <property type="evidence" value="ECO:0007669"/>
    <property type="project" value="UniProtKB-KW"/>
</dbReference>
<evidence type="ECO:0000313" key="11">
    <source>
        <dbReference type="EMBL" id="PIP61878.1"/>
    </source>
</evidence>
<dbReference type="InterPro" id="IPR036565">
    <property type="entry name" value="Mur-like_cat_sf"/>
</dbReference>
<comment type="pathway">
    <text evidence="2 7 8">Cell wall biogenesis; peptidoglycan biosynthesis.</text>
</comment>
<dbReference type="GO" id="GO:0005524">
    <property type="term" value="F:ATP binding"/>
    <property type="evidence" value="ECO:0007669"/>
    <property type="project" value="UniProtKB-UniRule"/>
</dbReference>
<organism evidence="11 12">
    <name type="scientific">Candidatus Roizmanbacteria bacterium CG22_combo_CG10-13_8_21_14_all_38_20</name>
    <dbReference type="NCBI Taxonomy" id="1974862"/>
    <lineage>
        <taxon>Bacteria</taxon>
        <taxon>Candidatus Roizmaniibacteriota</taxon>
    </lineage>
</organism>
<feature type="domain" description="Mur ligase central" evidence="10">
    <location>
        <begin position="138"/>
        <end position="259"/>
    </location>
</feature>
<evidence type="ECO:0000256" key="5">
    <source>
        <dbReference type="ARBA" id="ARBA00022741"/>
    </source>
</evidence>
<dbReference type="GO" id="GO:0051301">
    <property type="term" value="P:cell division"/>
    <property type="evidence" value="ECO:0007669"/>
    <property type="project" value="UniProtKB-KW"/>
</dbReference>
<proteinExistence type="inferred from homology"/>
<gene>
    <name evidence="7 11" type="primary">murD</name>
    <name evidence="11" type="ORF">COW99_01490</name>
</gene>
<dbReference type="GO" id="GO:0071555">
    <property type="term" value="P:cell wall organization"/>
    <property type="evidence" value="ECO:0007669"/>
    <property type="project" value="UniProtKB-KW"/>
</dbReference>
<protein>
    <recommendedName>
        <fullName evidence="7 8">UDP-N-acetylmuramoylalanine--D-glutamate ligase</fullName>
        <ecNumber evidence="7 8">6.3.2.9</ecNumber>
    </recommendedName>
    <alternativeName>
        <fullName evidence="7">D-glutamic acid-adding enzyme</fullName>
    </alternativeName>
    <alternativeName>
        <fullName evidence="7">UDP-N-acetylmuramoyl-L-alanyl-D-glutamate synthetase</fullName>
    </alternativeName>
</protein>
<dbReference type="Pfam" id="PF08245">
    <property type="entry name" value="Mur_ligase_M"/>
    <property type="match status" value="1"/>
</dbReference>
<comment type="function">
    <text evidence="7 8">Cell wall formation. Catalyzes the addition of glutamate to the nucleotide precursor UDP-N-acetylmuramoyl-L-alanine (UMA).</text>
</comment>
<evidence type="ECO:0000313" key="12">
    <source>
        <dbReference type="Proteomes" id="UP000231246"/>
    </source>
</evidence>
<dbReference type="SUPFAM" id="SSF53623">
    <property type="entry name" value="MurD-like peptide ligases, catalytic domain"/>
    <property type="match status" value="1"/>
</dbReference>
<dbReference type="SUPFAM" id="SSF53244">
    <property type="entry name" value="MurD-like peptide ligases, peptide-binding domain"/>
    <property type="match status" value="1"/>
</dbReference>
<dbReference type="GO" id="GO:0005737">
    <property type="term" value="C:cytoplasm"/>
    <property type="evidence" value="ECO:0007669"/>
    <property type="project" value="UniProtKB-SubCell"/>
</dbReference>
<dbReference type="InterPro" id="IPR013221">
    <property type="entry name" value="Mur_ligase_cen"/>
</dbReference>
<feature type="binding site" evidence="7">
    <location>
        <begin position="140"/>
        <end position="146"/>
    </location>
    <ligand>
        <name>ATP</name>
        <dbReference type="ChEBI" id="CHEBI:30616"/>
    </ligand>
</feature>
<dbReference type="EC" id="6.3.2.9" evidence="7 8"/>
<dbReference type="Pfam" id="PF21799">
    <property type="entry name" value="MurD-like_N"/>
    <property type="match status" value="1"/>
</dbReference>
<dbReference type="Gene3D" id="3.90.190.20">
    <property type="entry name" value="Mur ligase, C-terminal domain"/>
    <property type="match status" value="1"/>
</dbReference>
<keyword evidence="7 8" id="KW-0132">Cell division</keyword>
<dbReference type="PANTHER" id="PTHR43692:SF1">
    <property type="entry name" value="UDP-N-ACETYLMURAMOYLALANINE--D-GLUTAMATE LIGASE"/>
    <property type="match status" value="1"/>
</dbReference>
<dbReference type="InterPro" id="IPR004101">
    <property type="entry name" value="Mur_ligase_C"/>
</dbReference>
<accession>A0A2H0BY44</accession>
<evidence type="ECO:0000256" key="6">
    <source>
        <dbReference type="ARBA" id="ARBA00022840"/>
    </source>
</evidence>
<keyword evidence="3 7" id="KW-0963">Cytoplasm</keyword>
<dbReference type="EMBL" id="PCTA01000010">
    <property type="protein sequence ID" value="PIP61878.1"/>
    <property type="molecule type" value="Genomic_DNA"/>
</dbReference>
<dbReference type="PANTHER" id="PTHR43692">
    <property type="entry name" value="UDP-N-ACETYLMURAMOYLALANINE--D-GLUTAMATE LIGASE"/>
    <property type="match status" value="1"/>
</dbReference>
<evidence type="ECO:0000256" key="1">
    <source>
        <dbReference type="ARBA" id="ARBA00004496"/>
    </source>
</evidence>
<evidence type="ECO:0000256" key="3">
    <source>
        <dbReference type="ARBA" id="ARBA00022490"/>
    </source>
</evidence>
<reference evidence="11 12" key="1">
    <citation type="submission" date="2017-09" db="EMBL/GenBank/DDBJ databases">
        <title>Depth-based differentiation of microbial function through sediment-hosted aquifers and enrichment of novel symbionts in the deep terrestrial subsurface.</title>
        <authorList>
            <person name="Probst A.J."/>
            <person name="Ladd B."/>
            <person name="Jarett J.K."/>
            <person name="Geller-Mcgrath D.E."/>
            <person name="Sieber C.M."/>
            <person name="Emerson J.B."/>
            <person name="Anantharaman K."/>
            <person name="Thomas B.C."/>
            <person name="Malmstrom R."/>
            <person name="Stieglmeier M."/>
            <person name="Klingl A."/>
            <person name="Woyke T."/>
            <person name="Ryan C.M."/>
            <person name="Banfield J.F."/>
        </authorList>
    </citation>
    <scope>NUCLEOTIDE SEQUENCE [LARGE SCALE GENOMIC DNA]</scope>
    <source>
        <strain evidence="11">CG22_combo_CG10-13_8_21_14_all_38_20</strain>
    </source>
</reference>
<keyword evidence="5 7" id="KW-0547">Nucleotide-binding</keyword>
<dbReference type="GO" id="GO:0008764">
    <property type="term" value="F:UDP-N-acetylmuramoylalanine-D-glutamate ligase activity"/>
    <property type="evidence" value="ECO:0007669"/>
    <property type="project" value="UniProtKB-UniRule"/>
</dbReference>
<dbReference type="Proteomes" id="UP000231246">
    <property type="component" value="Unassembled WGS sequence"/>
</dbReference>
<name>A0A2H0BY44_9BACT</name>
<dbReference type="Gene3D" id="3.40.50.720">
    <property type="entry name" value="NAD(P)-binding Rossmann-like Domain"/>
    <property type="match status" value="1"/>
</dbReference>
<dbReference type="HAMAP" id="MF_00639">
    <property type="entry name" value="MurD"/>
    <property type="match status" value="1"/>
</dbReference>
<keyword evidence="4 7" id="KW-0436">Ligase</keyword>
<evidence type="ECO:0000256" key="8">
    <source>
        <dbReference type="RuleBase" id="RU003664"/>
    </source>
</evidence>
<dbReference type="SUPFAM" id="SSF51984">
    <property type="entry name" value="MurCD N-terminal domain"/>
    <property type="match status" value="1"/>
</dbReference>
<dbReference type="InterPro" id="IPR036615">
    <property type="entry name" value="Mur_ligase_C_dom_sf"/>
</dbReference>
<evidence type="ECO:0000256" key="7">
    <source>
        <dbReference type="HAMAP-Rule" id="MF_00639"/>
    </source>
</evidence>
<keyword evidence="7 8" id="KW-0133">Cell shape</keyword>
<dbReference type="Gene3D" id="3.40.1190.10">
    <property type="entry name" value="Mur-like, catalytic domain"/>
    <property type="match status" value="1"/>
</dbReference>
<keyword evidence="7 8" id="KW-0961">Cell wall biogenesis/degradation</keyword>
<keyword evidence="7 8" id="KW-0573">Peptidoglycan synthesis</keyword>
<evidence type="ECO:0000256" key="2">
    <source>
        <dbReference type="ARBA" id="ARBA00004752"/>
    </source>
</evidence>
<comment type="catalytic activity">
    <reaction evidence="7 8">
        <text>UDP-N-acetyl-alpha-D-muramoyl-L-alanine + D-glutamate + ATP = UDP-N-acetyl-alpha-D-muramoyl-L-alanyl-D-glutamate + ADP + phosphate + H(+)</text>
        <dbReference type="Rhea" id="RHEA:16429"/>
        <dbReference type="ChEBI" id="CHEBI:15378"/>
        <dbReference type="ChEBI" id="CHEBI:29986"/>
        <dbReference type="ChEBI" id="CHEBI:30616"/>
        <dbReference type="ChEBI" id="CHEBI:43474"/>
        <dbReference type="ChEBI" id="CHEBI:83898"/>
        <dbReference type="ChEBI" id="CHEBI:83900"/>
        <dbReference type="ChEBI" id="CHEBI:456216"/>
        <dbReference type="EC" id="6.3.2.9"/>
    </reaction>
</comment>
<keyword evidence="6 7" id="KW-0067">ATP-binding</keyword>
<dbReference type="UniPathway" id="UPA00219"/>
<evidence type="ECO:0000259" key="9">
    <source>
        <dbReference type="Pfam" id="PF02875"/>
    </source>
</evidence>
<comment type="caution">
    <text evidence="11">The sequence shown here is derived from an EMBL/GenBank/DDBJ whole genome shotgun (WGS) entry which is preliminary data.</text>
</comment>
<evidence type="ECO:0000259" key="10">
    <source>
        <dbReference type="Pfam" id="PF08245"/>
    </source>
</evidence>
<dbReference type="AlphaFoldDB" id="A0A2H0BY44"/>
<dbReference type="InterPro" id="IPR005762">
    <property type="entry name" value="MurD"/>
</dbReference>
<dbReference type="GO" id="GO:0009252">
    <property type="term" value="P:peptidoglycan biosynthetic process"/>
    <property type="evidence" value="ECO:0007669"/>
    <property type="project" value="UniProtKB-UniRule"/>
</dbReference>
<comment type="similarity">
    <text evidence="7">Belongs to the MurCDEF family.</text>
</comment>
<evidence type="ECO:0000256" key="4">
    <source>
        <dbReference type="ARBA" id="ARBA00022598"/>
    </source>
</evidence>
<feature type="domain" description="Mur ligase C-terminal" evidence="9">
    <location>
        <begin position="319"/>
        <end position="431"/>
    </location>
</feature>
<comment type="subcellular location">
    <subcellularLocation>
        <location evidence="1 7 8">Cytoplasm</location>
    </subcellularLocation>
</comment>